<protein>
    <submittedName>
        <fullName evidence="19">Ferrichrome-iron receptor</fullName>
    </submittedName>
</protein>
<dbReference type="CDD" id="cd01347">
    <property type="entry name" value="ligand_gated_channel"/>
    <property type="match status" value="1"/>
</dbReference>
<keyword evidence="20" id="KW-1185">Reference proteome</keyword>
<comment type="caution">
    <text evidence="19">The sequence shown here is derived from an EMBL/GenBank/DDBJ whole genome shotgun (WGS) entry which is preliminary data.</text>
</comment>
<evidence type="ECO:0000256" key="2">
    <source>
        <dbReference type="ARBA" id="ARBA00009810"/>
    </source>
</evidence>
<dbReference type="RefSeq" id="WP_016194909.1">
    <property type="nucleotide sequence ID" value="NZ_AQPN01000063.1"/>
</dbReference>
<evidence type="ECO:0000256" key="4">
    <source>
        <dbReference type="ARBA" id="ARBA00022452"/>
    </source>
</evidence>
<dbReference type="InterPro" id="IPR036942">
    <property type="entry name" value="Beta-barrel_TonB_sf"/>
</dbReference>
<feature type="chain" id="PRO_5004481970" evidence="16">
    <location>
        <begin position="20"/>
        <end position="823"/>
    </location>
</feature>
<keyword evidence="9" id="KW-0406">Ion transport</keyword>
<comment type="subcellular location">
    <subcellularLocation>
        <location evidence="1 14">Cell outer membrane</location>
        <topology evidence="1 14">Multi-pass membrane protein</topology>
    </subcellularLocation>
</comment>
<dbReference type="PANTHER" id="PTHR32552">
    <property type="entry name" value="FERRICHROME IRON RECEPTOR-RELATED"/>
    <property type="match status" value="1"/>
</dbReference>
<evidence type="ECO:0000256" key="8">
    <source>
        <dbReference type="ARBA" id="ARBA00023004"/>
    </source>
</evidence>
<evidence type="ECO:0000256" key="7">
    <source>
        <dbReference type="ARBA" id="ARBA00022729"/>
    </source>
</evidence>
<keyword evidence="11 14" id="KW-0472">Membrane</keyword>
<keyword evidence="8" id="KW-0408">Iron</keyword>
<dbReference type="InterPro" id="IPR037066">
    <property type="entry name" value="Plug_dom_sf"/>
</dbReference>
<comment type="similarity">
    <text evidence="2 14 15">Belongs to the TonB-dependent receptor family.</text>
</comment>
<dbReference type="InterPro" id="IPR012910">
    <property type="entry name" value="Plug_dom"/>
</dbReference>
<dbReference type="Pfam" id="PF13715">
    <property type="entry name" value="CarbopepD_reg_2"/>
    <property type="match status" value="1"/>
</dbReference>
<evidence type="ECO:0000256" key="15">
    <source>
        <dbReference type="RuleBase" id="RU003357"/>
    </source>
</evidence>
<evidence type="ECO:0000256" key="10">
    <source>
        <dbReference type="ARBA" id="ARBA00023077"/>
    </source>
</evidence>
<dbReference type="Pfam" id="PF07715">
    <property type="entry name" value="Plug"/>
    <property type="match status" value="1"/>
</dbReference>
<keyword evidence="6 14" id="KW-0812">Transmembrane</keyword>
<keyword evidence="7 16" id="KW-0732">Signal</keyword>
<keyword evidence="3 14" id="KW-0813">Transport</keyword>
<proteinExistence type="inferred from homology"/>
<evidence type="ECO:0000256" key="9">
    <source>
        <dbReference type="ARBA" id="ARBA00023065"/>
    </source>
</evidence>
<feature type="domain" description="TonB-dependent receptor-like beta-barrel" evidence="17">
    <location>
        <begin position="340"/>
        <end position="795"/>
    </location>
</feature>
<dbReference type="OrthoDB" id="9775095at2"/>
<dbReference type="GO" id="GO:0015344">
    <property type="term" value="F:siderophore uptake transmembrane transporter activity"/>
    <property type="evidence" value="ECO:0007669"/>
    <property type="project" value="TreeGrafter"/>
</dbReference>
<dbReference type="InterPro" id="IPR013784">
    <property type="entry name" value="Carb-bd-like_fold"/>
</dbReference>
<dbReference type="EMBL" id="AQPN01000063">
    <property type="protein sequence ID" value="EOR95185.1"/>
    <property type="molecule type" value="Genomic_DNA"/>
</dbReference>
<dbReference type="eggNOG" id="COG4773">
    <property type="taxonomic scope" value="Bacteria"/>
</dbReference>
<dbReference type="NCBIfam" id="TIGR01783">
    <property type="entry name" value="TonB-siderophor"/>
    <property type="match status" value="1"/>
</dbReference>
<evidence type="ECO:0000256" key="11">
    <source>
        <dbReference type="ARBA" id="ARBA00023136"/>
    </source>
</evidence>
<keyword evidence="12 19" id="KW-0675">Receptor</keyword>
<dbReference type="Pfam" id="PF00593">
    <property type="entry name" value="TonB_dep_Rec_b-barrel"/>
    <property type="match status" value="1"/>
</dbReference>
<keyword evidence="5" id="KW-0410">Iron transport</keyword>
<dbReference type="Gene3D" id="2.170.130.10">
    <property type="entry name" value="TonB-dependent receptor, plug domain"/>
    <property type="match status" value="1"/>
</dbReference>
<dbReference type="InterPro" id="IPR010105">
    <property type="entry name" value="TonB_sidphr_rcpt"/>
</dbReference>
<evidence type="ECO:0000259" key="18">
    <source>
        <dbReference type="Pfam" id="PF07715"/>
    </source>
</evidence>
<dbReference type="GO" id="GO:0009279">
    <property type="term" value="C:cell outer membrane"/>
    <property type="evidence" value="ECO:0007669"/>
    <property type="project" value="UniProtKB-SubCell"/>
</dbReference>
<evidence type="ECO:0000313" key="20">
    <source>
        <dbReference type="Proteomes" id="UP000014174"/>
    </source>
</evidence>
<accession>R9GUL2</accession>
<dbReference type="Gene3D" id="2.40.170.20">
    <property type="entry name" value="TonB-dependent receptor, beta-barrel domain"/>
    <property type="match status" value="1"/>
</dbReference>
<dbReference type="GO" id="GO:0015891">
    <property type="term" value="P:siderophore transport"/>
    <property type="evidence" value="ECO:0007669"/>
    <property type="project" value="InterPro"/>
</dbReference>
<dbReference type="PROSITE" id="PS52016">
    <property type="entry name" value="TONB_DEPENDENT_REC_3"/>
    <property type="match status" value="1"/>
</dbReference>
<evidence type="ECO:0000256" key="14">
    <source>
        <dbReference type="PROSITE-ProRule" id="PRU01360"/>
    </source>
</evidence>
<dbReference type="Proteomes" id="UP000014174">
    <property type="component" value="Unassembled WGS sequence"/>
</dbReference>
<evidence type="ECO:0000256" key="1">
    <source>
        <dbReference type="ARBA" id="ARBA00004571"/>
    </source>
</evidence>
<organism evidence="19 20">
    <name type="scientific">Arcticibacter svalbardensis MN12-7</name>
    <dbReference type="NCBI Taxonomy" id="1150600"/>
    <lineage>
        <taxon>Bacteria</taxon>
        <taxon>Pseudomonadati</taxon>
        <taxon>Bacteroidota</taxon>
        <taxon>Sphingobacteriia</taxon>
        <taxon>Sphingobacteriales</taxon>
        <taxon>Sphingobacteriaceae</taxon>
        <taxon>Arcticibacter</taxon>
    </lineage>
</organism>
<evidence type="ECO:0000256" key="16">
    <source>
        <dbReference type="SAM" id="SignalP"/>
    </source>
</evidence>
<dbReference type="Gene3D" id="2.60.40.1120">
    <property type="entry name" value="Carboxypeptidase-like, regulatory domain"/>
    <property type="match status" value="1"/>
</dbReference>
<name>R9GUL2_9SPHI</name>
<dbReference type="PATRIC" id="fig|1150600.3.peg.1646"/>
<dbReference type="SUPFAM" id="SSF49452">
    <property type="entry name" value="Starch-binding domain-like"/>
    <property type="match status" value="1"/>
</dbReference>
<feature type="domain" description="TonB-dependent receptor plug" evidence="18">
    <location>
        <begin position="136"/>
        <end position="229"/>
    </location>
</feature>
<feature type="signal peptide" evidence="16">
    <location>
        <begin position="1"/>
        <end position="19"/>
    </location>
</feature>
<gene>
    <name evidence="19" type="ORF">ADIARSV_1673</name>
</gene>
<dbReference type="GO" id="GO:0038023">
    <property type="term" value="F:signaling receptor activity"/>
    <property type="evidence" value="ECO:0007669"/>
    <property type="project" value="InterPro"/>
</dbReference>
<evidence type="ECO:0000313" key="19">
    <source>
        <dbReference type="EMBL" id="EOR95185.1"/>
    </source>
</evidence>
<dbReference type="InterPro" id="IPR000531">
    <property type="entry name" value="Beta-barrel_TonB"/>
</dbReference>
<dbReference type="InterPro" id="IPR039426">
    <property type="entry name" value="TonB-dep_rcpt-like"/>
</dbReference>
<evidence type="ECO:0000256" key="12">
    <source>
        <dbReference type="ARBA" id="ARBA00023170"/>
    </source>
</evidence>
<evidence type="ECO:0000256" key="5">
    <source>
        <dbReference type="ARBA" id="ARBA00022496"/>
    </source>
</evidence>
<evidence type="ECO:0000256" key="6">
    <source>
        <dbReference type="ARBA" id="ARBA00022692"/>
    </source>
</evidence>
<dbReference type="GO" id="GO:0030246">
    <property type="term" value="F:carbohydrate binding"/>
    <property type="evidence" value="ECO:0007669"/>
    <property type="project" value="InterPro"/>
</dbReference>
<evidence type="ECO:0000256" key="13">
    <source>
        <dbReference type="ARBA" id="ARBA00023237"/>
    </source>
</evidence>
<evidence type="ECO:0000256" key="3">
    <source>
        <dbReference type="ARBA" id="ARBA00022448"/>
    </source>
</evidence>
<keyword evidence="10 15" id="KW-0798">TonB box</keyword>
<evidence type="ECO:0000259" key="17">
    <source>
        <dbReference type="Pfam" id="PF00593"/>
    </source>
</evidence>
<keyword evidence="13 14" id="KW-0998">Cell outer membrane</keyword>
<sequence>MHKAITLISLLILNFSVLAQTGEIEGQVINKNKEAIQDVSVKIVNHSAGASTNIDGIFHISSIKEGNYTLSVSRLGYASTTISIKVSANSTTTVPPIILQQAGSNLDEVTINDLTPNKFNRGQSITVSKMPLKDIENPQVYNSISNILLKEQNVTNFDDALKNAPGIDKLWESTGRGGDGAGYFSIRGFAVQPTMVNGLPALTNGSPDIANVESIEVIKGPSGTLYGSSLISYGGLININTKRPYNGFGGNISYTTASYGLNRITADVNTMLSTERNIAFRLNTAYHTQGSFQDAGFKKSLFVAPSLSYEVNDKLSFFVNTEFYQGKSTNQPMLFVDRGSPLRVHNIEELGYDKKRSYTGNDLYMETPTFSLQGQMHYKFSDNWTSQTVFSSTSAKSDGYYSYLYEITTPAERLTGTTLTSGIILSRSTSKQNSETTGSDIQQNFLGNFNIGKIKNKVLIGLDYFNRNETGNSTGYGNQGFVYLGNNLAQFQAIAPALHAYYNSPSNNNTLDPTKTTDDTGILTQAGADAGIAGLDIPGSSYSKSKQEIYSAYVSDVITLFPQLSAMASLRIDHFDNNSYTQTTLSPKFGLVYQPILDKVSIFGNYMNGFQNVAPITIATTGTVLNFDPEQANQYEFGTKLNLLNDKLSATFSYYNIKVSDIVLNVAQDVYSQGGKQLSKGFEGSVIASPVSGLNLITGYSYNDSKLTAGDADFEGKRPESAGPKHMVNLWTSYKFLKGDLNGIGVGFGGNYASENEIFNRTVGGTFTLPKYTLINASTFYEASSFRIALKLDNITNKDYYKGWSTISPQAARTFSANFTYNF</sequence>
<dbReference type="PANTHER" id="PTHR32552:SF68">
    <property type="entry name" value="FERRICHROME OUTER MEMBRANE TRANSPORTER_PHAGE RECEPTOR"/>
    <property type="match status" value="1"/>
</dbReference>
<dbReference type="SUPFAM" id="SSF56935">
    <property type="entry name" value="Porins"/>
    <property type="match status" value="1"/>
</dbReference>
<keyword evidence="4 14" id="KW-1134">Transmembrane beta strand</keyword>
<dbReference type="AlphaFoldDB" id="R9GUL2"/>
<reference evidence="19 20" key="1">
    <citation type="journal article" date="2013" name="Genome Announc.">
        <title>Draft Genome Sequence of Arcticibacter svalbardensis Strain MN12-7T, a Member of the Family Sphingobacteriaceae Isolated from an Arctic Soil Sample.</title>
        <authorList>
            <person name="Shivaji S."/>
            <person name="Ara S."/>
            <person name="Prasad S."/>
            <person name="Manasa B.P."/>
            <person name="Begum Z."/>
            <person name="Singh A."/>
            <person name="Kumar Pinnaka A."/>
        </authorList>
    </citation>
    <scope>NUCLEOTIDE SEQUENCE [LARGE SCALE GENOMIC DNA]</scope>
    <source>
        <strain evidence="19 20">MN12-7</strain>
    </source>
</reference>
<dbReference type="STRING" id="1150600.ADIARSV_1673"/>